<accession>A0A0C2T6J7</accession>
<gene>
    <name evidence="1" type="ORF">M378DRAFT_13039</name>
</gene>
<dbReference type="OrthoDB" id="6500128at2759"/>
<sequence>MCTDSRFKIGDNIALGDSNYADDDQAILKAAPLGGADDIIDGLPEGIERLGLREGTLTFAGRPVGYANIHIRRPAGMDPILTKSLISALVQPMSSFFKDKSKKSKADTGQKNRAEFEFKKRYALASIFFRPTPRILGKLCFIITLAKLNGRLRYCS</sequence>
<evidence type="ECO:0000313" key="1">
    <source>
        <dbReference type="EMBL" id="KIL62219.1"/>
    </source>
</evidence>
<dbReference type="InParanoid" id="A0A0C2T6J7"/>
<dbReference type="HOGENOM" id="CLU_1686102_0_0_1"/>
<dbReference type="AlphaFoldDB" id="A0A0C2T6J7"/>
<evidence type="ECO:0000313" key="2">
    <source>
        <dbReference type="Proteomes" id="UP000054549"/>
    </source>
</evidence>
<protein>
    <submittedName>
        <fullName evidence="1">Uncharacterized protein</fullName>
    </submittedName>
</protein>
<organism evidence="1 2">
    <name type="scientific">Amanita muscaria (strain Koide BX008)</name>
    <dbReference type="NCBI Taxonomy" id="946122"/>
    <lineage>
        <taxon>Eukaryota</taxon>
        <taxon>Fungi</taxon>
        <taxon>Dikarya</taxon>
        <taxon>Basidiomycota</taxon>
        <taxon>Agaricomycotina</taxon>
        <taxon>Agaricomycetes</taxon>
        <taxon>Agaricomycetidae</taxon>
        <taxon>Agaricales</taxon>
        <taxon>Pluteineae</taxon>
        <taxon>Amanitaceae</taxon>
        <taxon>Amanita</taxon>
    </lineage>
</organism>
<keyword evidence="2" id="KW-1185">Reference proteome</keyword>
<name>A0A0C2T6J7_AMAMK</name>
<proteinExistence type="predicted"/>
<dbReference type="EMBL" id="KN818274">
    <property type="protein sequence ID" value="KIL62219.1"/>
    <property type="molecule type" value="Genomic_DNA"/>
</dbReference>
<reference evidence="1 2" key="1">
    <citation type="submission" date="2014-04" db="EMBL/GenBank/DDBJ databases">
        <title>Evolutionary Origins and Diversification of the Mycorrhizal Mutualists.</title>
        <authorList>
            <consortium name="DOE Joint Genome Institute"/>
            <consortium name="Mycorrhizal Genomics Consortium"/>
            <person name="Kohler A."/>
            <person name="Kuo A."/>
            <person name="Nagy L.G."/>
            <person name="Floudas D."/>
            <person name="Copeland A."/>
            <person name="Barry K.W."/>
            <person name="Cichocki N."/>
            <person name="Veneault-Fourrey C."/>
            <person name="LaButti K."/>
            <person name="Lindquist E.A."/>
            <person name="Lipzen A."/>
            <person name="Lundell T."/>
            <person name="Morin E."/>
            <person name="Murat C."/>
            <person name="Riley R."/>
            <person name="Ohm R."/>
            <person name="Sun H."/>
            <person name="Tunlid A."/>
            <person name="Henrissat B."/>
            <person name="Grigoriev I.V."/>
            <person name="Hibbett D.S."/>
            <person name="Martin F."/>
        </authorList>
    </citation>
    <scope>NUCLEOTIDE SEQUENCE [LARGE SCALE GENOMIC DNA]</scope>
    <source>
        <strain evidence="1 2">Koide BX008</strain>
    </source>
</reference>
<dbReference type="Proteomes" id="UP000054549">
    <property type="component" value="Unassembled WGS sequence"/>
</dbReference>